<dbReference type="PANTHER" id="PTHR24197:SF44">
    <property type="entry name" value="ANKYRIN REPEAT DOMAIN-CONTAINING PROTEIN 54"/>
    <property type="match status" value="1"/>
</dbReference>
<comment type="function">
    <text evidence="3">Plays an important role in regulating intracellular signaling events associated with erythroid terminal differentiation.</text>
</comment>
<dbReference type="SUPFAM" id="SSF48403">
    <property type="entry name" value="Ankyrin repeat"/>
    <property type="match status" value="1"/>
</dbReference>
<dbReference type="PANTHER" id="PTHR24197">
    <property type="entry name" value="ANKYRIN REPEAT DOMAIN-CONTAINING PROTEIN 61"/>
    <property type="match status" value="1"/>
</dbReference>
<feature type="region of interest" description="Disordered" evidence="6">
    <location>
        <begin position="91"/>
        <end position="110"/>
    </location>
</feature>
<evidence type="ECO:0000313" key="8">
    <source>
        <dbReference type="Proteomes" id="UP001287356"/>
    </source>
</evidence>
<reference evidence="7" key="1">
    <citation type="journal article" date="2023" name="Mol. Phylogenet. Evol.">
        <title>Genome-scale phylogeny and comparative genomics of the fungal order Sordariales.</title>
        <authorList>
            <person name="Hensen N."/>
            <person name="Bonometti L."/>
            <person name="Westerberg I."/>
            <person name="Brannstrom I.O."/>
            <person name="Guillou S."/>
            <person name="Cros-Aarteil S."/>
            <person name="Calhoun S."/>
            <person name="Haridas S."/>
            <person name="Kuo A."/>
            <person name="Mondo S."/>
            <person name="Pangilinan J."/>
            <person name="Riley R."/>
            <person name="LaButti K."/>
            <person name="Andreopoulos B."/>
            <person name="Lipzen A."/>
            <person name="Chen C."/>
            <person name="Yan M."/>
            <person name="Daum C."/>
            <person name="Ng V."/>
            <person name="Clum A."/>
            <person name="Steindorff A."/>
            <person name="Ohm R.A."/>
            <person name="Martin F."/>
            <person name="Silar P."/>
            <person name="Natvig D.O."/>
            <person name="Lalanne C."/>
            <person name="Gautier V."/>
            <person name="Ament-Velasquez S.L."/>
            <person name="Kruys A."/>
            <person name="Hutchinson M.I."/>
            <person name="Powell A.J."/>
            <person name="Barry K."/>
            <person name="Miller A.N."/>
            <person name="Grigoriev I.V."/>
            <person name="Debuchy R."/>
            <person name="Gladieux P."/>
            <person name="Hiltunen Thoren M."/>
            <person name="Johannesson H."/>
        </authorList>
    </citation>
    <scope>NUCLEOTIDE SEQUENCE</scope>
    <source>
        <strain evidence="7">CBS 958.72</strain>
    </source>
</reference>
<sequence>MQTKVQASSSHLSALQSLNSRLLERISNIETSDAAIDSEALAAIVRAEMQNVLLSLGGSVLPGRPVTDGPLAQSAQRIPDQIGRDFLLSEESGRDAGTSTSTQDAEPQSHERLSMDLADFGPSTRSIRPTKQTTRFSRQFLGGMGVLEVTVTTIKQPLDHGSGRRGTRKTVIKVTFRPAAWLPLVGVETSLKLEAGHRGFNNIQPGLRWFSVVPNDSLVFESIKLGDLDNLKYLFTHGLASPFDQNDDGLTPPHHAAAVANSEICSYLISEGADLAASDRWGWRPLDTFHLLATEQISLGATVEHSRSQPSLQDYMHCCRILTTTAHDSSDTFDDYPIIFMNTNGSSSREIGGSEATLESRPEFTRQWCCSLIQQGVQYPDHPVLGLQEIGMTLLHVKASDGELGLWGLHMLVFCGADVNAVGAEGETALALLLQNEVDRRNRRILRNCLRFLLAYVRSP</sequence>
<feature type="compositionally biased region" description="Polar residues" evidence="6">
    <location>
        <begin position="97"/>
        <end position="106"/>
    </location>
</feature>
<feature type="repeat" description="ANK" evidence="5">
    <location>
        <begin position="248"/>
        <end position="280"/>
    </location>
</feature>
<dbReference type="InterPro" id="IPR036770">
    <property type="entry name" value="Ankyrin_rpt-contain_sf"/>
</dbReference>
<keyword evidence="2 5" id="KW-0040">ANK repeat</keyword>
<dbReference type="PROSITE" id="PS50297">
    <property type="entry name" value="ANK_REP_REGION"/>
    <property type="match status" value="1"/>
</dbReference>
<organism evidence="7 8">
    <name type="scientific">Lasiosphaeria ovina</name>
    <dbReference type="NCBI Taxonomy" id="92902"/>
    <lineage>
        <taxon>Eukaryota</taxon>
        <taxon>Fungi</taxon>
        <taxon>Dikarya</taxon>
        <taxon>Ascomycota</taxon>
        <taxon>Pezizomycotina</taxon>
        <taxon>Sordariomycetes</taxon>
        <taxon>Sordariomycetidae</taxon>
        <taxon>Sordariales</taxon>
        <taxon>Lasiosphaeriaceae</taxon>
        <taxon>Lasiosphaeria</taxon>
    </lineage>
</organism>
<dbReference type="Gene3D" id="1.25.40.20">
    <property type="entry name" value="Ankyrin repeat-containing domain"/>
    <property type="match status" value="1"/>
</dbReference>
<gene>
    <name evidence="7" type="ORF">B0T24DRAFT_642320</name>
</gene>
<dbReference type="InterPro" id="IPR002110">
    <property type="entry name" value="Ankyrin_rpt"/>
</dbReference>
<dbReference type="Proteomes" id="UP001287356">
    <property type="component" value="Unassembled WGS sequence"/>
</dbReference>
<name>A0AAE0JSL0_9PEZI</name>
<evidence type="ECO:0000313" key="7">
    <source>
        <dbReference type="EMBL" id="KAK3361099.1"/>
    </source>
</evidence>
<evidence type="ECO:0000256" key="5">
    <source>
        <dbReference type="PROSITE-ProRule" id="PRU00023"/>
    </source>
</evidence>
<comment type="caution">
    <text evidence="7">The sequence shown here is derived from an EMBL/GenBank/DDBJ whole genome shotgun (WGS) entry which is preliminary data.</text>
</comment>
<dbReference type="PROSITE" id="PS50088">
    <property type="entry name" value="ANK_REPEAT"/>
    <property type="match status" value="1"/>
</dbReference>
<dbReference type="AlphaFoldDB" id="A0AAE0JSL0"/>
<reference evidence="7" key="2">
    <citation type="submission" date="2023-06" db="EMBL/GenBank/DDBJ databases">
        <authorList>
            <consortium name="Lawrence Berkeley National Laboratory"/>
            <person name="Haridas S."/>
            <person name="Hensen N."/>
            <person name="Bonometti L."/>
            <person name="Westerberg I."/>
            <person name="Brannstrom I.O."/>
            <person name="Guillou S."/>
            <person name="Cros-Aarteil S."/>
            <person name="Calhoun S."/>
            <person name="Kuo A."/>
            <person name="Mondo S."/>
            <person name="Pangilinan J."/>
            <person name="Riley R."/>
            <person name="Labutti K."/>
            <person name="Andreopoulos B."/>
            <person name="Lipzen A."/>
            <person name="Chen C."/>
            <person name="Yanf M."/>
            <person name="Daum C."/>
            <person name="Ng V."/>
            <person name="Clum A."/>
            <person name="Steindorff A."/>
            <person name="Ohm R."/>
            <person name="Martin F."/>
            <person name="Silar P."/>
            <person name="Natvig D."/>
            <person name="Lalanne C."/>
            <person name="Gautier V."/>
            <person name="Ament-Velasquez S.L."/>
            <person name="Kruys A."/>
            <person name="Hutchinson M.I."/>
            <person name="Powell A.J."/>
            <person name="Barry K."/>
            <person name="Miller A.N."/>
            <person name="Grigoriev I.V."/>
            <person name="Debuchy R."/>
            <person name="Gladieux P."/>
            <person name="Thoren M.H."/>
            <person name="Johannesson H."/>
        </authorList>
    </citation>
    <scope>NUCLEOTIDE SEQUENCE</scope>
    <source>
        <strain evidence="7">CBS 958.72</strain>
    </source>
</reference>
<evidence type="ECO:0000256" key="3">
    <source>
        <dbReference type="ARBA" id="ARBA00037385"/>
    </source>
</evidence>
<evidence type="ECO:0000256" key="1">
    <source>
        <dbReference type="ARBA" id="ARBA00022737"/>
    </source>
</evidence>
<keyword evidence="8" id="KW-1185">Reference proteome</keyword>
<proteinExistence type="predicted"/>
<evidence type="ECO:0000256" key="2">
    <source>
        <dbReference type="ARBA" id="ARBA00023043"/>
    </source>
</evidence>
<accession>A0AAE0JSL0</accession>
<evidence type="ECO:0000256" key="6">
    <source>
        <dbReference type="SAM" id="MobiDB-lite"/>
    </source>
</evidence>
<dbReference type="EMBL" id="JAULSN010000012">
    <property type="protein sequence ID" value="KAK3361099.1"/>
    <property type="molecule type" value="Genomic_DNA"/>
</dbReference>
<evidence type="ECO:0000256" key="4">
    <source>
        <dbReference type="ARBA" id="ARBA00039237"/>
    </source>
</evidence>
<keyword evidence="1" id="KW-0677">Repeat</keyword>
<protein>
    <recommendedName>
        <fullName evidence="4">Ankyrin repeat domain-containing protein 54</fullName>
    </recommendedName>
</protein>